<dbReference type="PROSITE" id="PS00198">
    <property type="entry name" value="4FE4S_FER_1"/>
    <property type="match status" value="1"/>
</dbReference>
<evidence type="ECO:0000259" key="8">
    <source>
        <dbReference type="PROSITE" id="PS51379"/>
    </source>
</evidence>
<evidence type="ECO:0000256" key="6">
    <source>
        <dbReference type="ARBA" id="ARBA00023004"/>
    </source>
</evidence>
<comment type="caution">
    <text evidence="9">The sequence shown here is derived from an EMBL/GenBank/DDBJ whole genome shotgun (WGS) entry which is preliminary data.</text>
</comment>
<dbReference type="AlphaFoldDB" id="A0A544QVJ1"/>
<keyword evidence="3" id="KW-0479">Metal-binding</keyword>
<proteinExistence type="predicted"/>
<gene>
    <name evidence="9" type="ORF">EXD82_04735</name>
</gene>
<keyword evidence="2" id="KW-0004">4Fe-4S</keyword>
<keyword evidence="6" id="KW-0408">Iron</keyword>
<dbReference type="SUPFAM" id="SSF54862">
    <property type="entry name" value="4Fe-4S ferredoxins"/>
    <property type="match status" value="1"/>
</dbReference>
<keyword evidence="5" id="KW-0249">Electron transport</keyword>
<dbReference type="Pfam" id="PF13247">
    <property type="entry name" value="Fer4_11"/>
    <property type="match status" value="1"/>
</dbReference>
<accession>A0A544QVJ1</accession>
<keyword evidence="1" id="KW-0813">Transport</keyword>
<dbReference type="Proteomes" id="UP000317863">
    <property type="component" value="Unassembled WGS sequence"/>
</dbReference>
<dbReference type="EMBL" id="SGJB01000007">
    <property type="protein sequence ID" value="TQQ84714.1"/>
    <property type="molecule type" value="Genomic_DNA"/>
</dbReference>
<dbReference type="InterPro" id="IPR017900">
    <property type="entry name" value="4Fe4S_Fe_S_CS"/>
</dbReference>
<evidence type="ECO:0000313" key="9">
    <source>
        <dbReference type="EMBL" id="TQQ84714.1"/>
    </source>
</evidence>
<feature type="domain" description="4Fe-4S ferredoxin-type" evidence="8">
    <location>
        <begin position="45"/>
        <end position="76"/>
    </location>
</feature>
<keyword evidence="10" id="KW-1185">Reference proteome</keyword>
<dbReference type="PANTHER" id="PTHR43177:SF5">
    <property type="entry name" value="ANAEROBIC DIMETHYL SULFOXIDE REDUCTASE CHAIN B-RELATED"/>
    <property type="match status" value="1"/>
</dbReference>
<dbReference type="PANTHER" id="PTHR43177">
    <property type="entry name" value="PROTEIN NRFC"/>
    <property type="match status" value="1"/>
</dbReference>
<dbReference type="OrthoDB" id="9810688at2"/>
<dbReference type="Gene3D" id="3.30.70.20">
    <property type="match status" value="2"/>
</dbReference>
<evidence type="ECO:0000256" key="4">
    <source>
        <dbReference type="ARBA" id="ARBA00022737"/>
    </source>
</evidence>
<keyword evidence="7" id="KW-0411">Iron-sulfur</keyword>
<evidence type="ECO:0000256" key="5">
    <source>
        <dbReference type="ARBA" id="ARBA00022982"/>
    </source>
</evidence>
<dbReference type="InterPro" id="IPR017896">
    <property type="entry name" value="4Fe4S_Fe-S-bd"/>
</dbReference>
<feature type="domain" description="4Fe-4S ferredoxin-type" evidence="8">
    <location>
        <begin position="78"/>
        <end position="107"/>
    </location>
</feature>
<reference evidence="9 10" key="1">
    <citation type="submission" date="2019-02" db="EMBL/GenBank/DDBJ databases">
        <title>Peptostreptococcaceae bacterium ZHW00191 nov., a new bacterium isolated from the human gut.</title>
        <authorList>
            <person name="Zhou H.-W."/>
            <person name="Chen X.-J."/>
        </authorList>
    </citation>
    <scope>NUCLEOTIDE SEQUENCE [LARGE SCALE GENOMIC DNA]</scope>
    <source>
        <strain evidence="9 10">ZHW00191</strain>
    </source>
</reference>
<evidence type="ECO:0000256" key="1">
    <source>
        <dbReference type="ARBA" id="ARBA00022448"/>
    </source>
</evidence>
<name>A0A544QVJ1_9FIRM</name>
<dbReference type="InterPro" id="IPR050954">
    <property type="entry name" value="ET_IronSulfur_Cluster-Binding"/>
</dbReference>
<dbReference type="GO" id="GO:0046872">
    <property type="term" value="F:metal ion binding"/>
    <property type="evidence" value="ECO:0007669"/>
    <property type="project" value="UniProtKB-KW"/>
</dbReference>
<protein>
    <submittedName>
        <fullName evidence="9">4Fe-4S dicluster domain-containing protein</fullName>
    </submittedName>
</protein>
<sequence length="142" mass="15925">MKKIVYNIGLCDGCFKCHTACSNVHKNTDGQSCRKMKRIHNPIDNYARIITDACRHCDEPICANNCPNEAIYRNEETGFIIVDKEKCTGCQICSFVCPYDIPKFVKGKMIKCDGCNDIVLKGGIPACVEICDRKALRIVDVK</sequence>
<dbReference type="PROSITE" id="PS51379">
    <property type="entry name" value="4FE4S_FER_2"/>
    <property type="match status" value="2"/>
</dbReference>
<evidence type="ECO:0000256" key="3">
    <source>
        <dbReference type="ARBA" id="ARBA00022723"/>
    </source>
</evidence>
<organism evidence="9 10">
    <name type="scientific">Peptacetobacter hominis</name>
    <dbReference type="NCBI Taxonomy" id="2743610"/>
    <lineage>
        <taxon>Bacteria</taxon>
        <taxon>Bacillati</taxon>
        <taxon>Bacillota</taxon>
        <taxon>Clostridia</taxon>
        <taxon>Peptostreptococcales</taxon>
        <taxon>Peptostreptococcaceae</taxon>
        <taxon>Peptacetobacter</taxon>
    </lineage>
</organism>
<keyword evidence="4" id="KW-0677">Repeat</keyword>
<dbReference type="GO" id="GO:0051539">
    <property type="term" value="F:4 iron, 4 sulfur cluster binding"/>
    <property type="evidence" value="ECO:0007669"/>
    <property type="project" value="UniProtKB-KW"/>
</dbReference>
<dbReference type="RefSeq" id="WP_142535769.1">
    <property type="nucleotide sequence ID" value="NZ_SGJB01000007.1"/>
</dbReference>
<evidence type="ECO:0000256" key="2">
    <source>
        <dbReference type="ARBA" id="ARBA00022485"/>
    </source>
</evidence>
<evidence type="ECO:0000313" key="10">
    <source>
        <dbReference type="Proteomes" id="UP000317863"/>
    </source>
</evidence>
<evidence type="ECO:0000256" key="7">
    <source>
        <dbReference type="ARBA" id="ARBA00023014"/>
    </source>
</evidence>